<evidence type="ECO:0000256" key="1">
    <source>
        <dbReference type="ARBA" id="ARBA00004370"/>
    </source>
</evidence>
<organism evidence="10 11">
    <name type="scientific">Candidatus Woesebacteria bacterium GW2011_GWA2_40_7b</name>
    <dbReference type="NCBI Taxonomy" id="1618563"/>
    <lineage>
        <taxon>Bacteria</taxon>
        <taxon>Candidatus Woeseibacteriota</taxon>
    </lineage>
</organism>
<evidence type="ECO:0000256" key="7">
    <source>
        <dbReference type="ARBA" id="ARBA00023010"/>
    </source>
</evidence>
<dbReference type="GO" id="GO:0006605">
    <property type="term" value="P:protein targeting"/>
    <property type="evidence" value="ECO:0007669"/>
    <property type="project" value="UniProtKB-UniRule"/>
</dbReference>
<dbReference type="EMBL" id="LBZK01000002">
    <property type="protein sequence ID" value="KKR71353.1"/>
    <property type="molecule type" value="Genomic_DNA"/>
</dbReference>
<dbReference type="NCBIfam" id="TIGR00964">
    <property type="entry name" value="secE_bact"/>
    <property type="match status" value="1"/>
</dbReference>
<evidence type="ECO:0000313" key="11">
    <source>
        <dbReference type="Proteomes" id="UP000034562"/>
    </source>
</evidence>
<dbReference type="PRINTS" id="PR01650">
    <property type="entry name" value="SECETRNLCASE"/>
</dbReference>
<dbReference type="Gene3D" id="1.20.5.1030">
    <property type="entry name" value="Preprotein translocase secy subunit"/>
    <property type="match status" value="1"/>
</dbReference>
<comment type="function">
    <text evidence="9">Essential subunit of the Sec protein translocation channel SecYEG. Clamps together the 2 halves of SecY. May contact the channel plug during translocation.</text>
</comment>
<dbReference type="InterPro" id="IPR038379">
    <property type="entry name" value="SecE_sf"/>
</dbReference>
<protein>
    <recommendedName>
        <fullName evidence="9">Protein translocase subunit SecE</fullName>
    </recommendedName>
</protein>
<dbReference type="Proteomes" id="UP000034562">
    <property type="component" value="Unassembled WGS sequence"/>
</dbReference>
<gene>
    <name evidence="9" type="primary">secE</name>
    <name evidence="10" type="ORF">UU12_C0002G0011</name>
</gene>
<dbReference type="GO" id="GO:0008320">
    <property type="term" value="F:protein transmembrane transporter activity"/>
    <property type="evidence" value="ECO:0007669"/>
    <property type="project" value="UniProtKB-UniRule"/>
</dbReference>
<keyword evidence="4 9" id="KW-0812">Transmembrane</keyword>
<evidence type="ECO:0000256" key="4">
    <source>
        <dbReference type="ARBA" id="ARBA00022692"/>
    </source>
</evidence>
<dbReference type="GO" id="GO:0065002">
    <property type="term" value="P:intracellular protein transmembrane transport"/>
    <property type="evidence" value="ECO:0007669"/>
    <property type="project" value="UniProtKB-UniRule"/>
</dbReference>
<dbReference type="Pfam" id="PF00584">
    <property type="entry name" value="SecE"/>
    <property type="match status" value="1"/>
</dbReference>
<comment type="subunit">
    <text evidence="9">Component of the Sec protein translocase complex. Heterotrimer consisting of SecY, SecE and SecG subunits. The heterotrimers can form oligomers, although 1 heterotrimer is thought to be able to translocate proteins. Interacts with the ribosome. Interacts with SecDF, and other proteins may be involved. Interacts with SecA.</text>
</comment>
<proteinExistence type="inferred from homology"/>
<keyword evidence="3 9" id="KW-1003">Cell membrane</keyword>
<keyword evidence="6 9" id="KW-1133">Transmembrane helix</keyword>
<evidence type="ECO:0000256" key="8">
    <source>
        <dbReference type="ARBA" id="ARBA00023136"/>
    </source>
</evidence>
<dbReference type="AlphaFoldDB" id="A0A0G0T2S4"/>
<evidence type="ECO:0000313" key="10">
    <source>
        <dbReference type="EMBL" id="KKR71353.1"/>
    </source>
</evidence>
<comment type="similarity">
    <text evidence="9">Belongs to the SecE/SEC61-gamma family.</text>
</comment>
<dbReference type="PANTHER" id="PTHR33910">
    <property type="entry name" value="PROTEIN TRANSLOCASE SUBUNIT SECE"/>
    <property type="match status" value="1"/>
</dbReference>
<dbReference type="GO" id="GO:0009306">
    <property type="term" value="P:protein secretion"/>
    <property type="evidence" value="ECO:0007669"/>
    <property type="project" value="UniProtKB-UniRule"/>
</dbReference>
<keyword evidence="5 9" id="KW-0653">Protein transport</keyword>
<reference evidence="10 11" key="1">
    <citation type="journal article" date="2015" name="Nature">
        <title>rRNA introns, odd ribosomes, and small enigmatic genomes across a large radiation of phyla.</title>
        <authorList>
            <person name="Brown C.T."/>
            <person name="Hug L.A."/>
            <person name="Thomas B.C."/>
            <person name="Sharon I."/>
            <person name="Castelle C.J."/>
            <person name="Singh A."/>
            <person name="Wilkins M.J."/>
            <person name="Williams K.H."/>
            <person name="Banfield J.F."/>
        </authorList>
    </citation>
    <scope>NUCLEOTIDE SEQUENCE [LARGE SCALE GENOMIC DNA]</scope>
</reference>
<dbReference type="InterPro" id="IPR001901">
    <property type="entry name" value="Translocase_SecE/Sec61-g"/>
</dbReference>
<dbReference type="HAMAP" id="MF_00422">
    <property type="entry name" value="SecE"/>
    <property type="match status" value="1"/>
</dbReference>
<keyword evidence="8 9" id="KW-0472">Membrane</keyword>
<sequence>MRAVINFFGEIKLELDRVTWPTRNETIKLTLIVFAVSVIIGVYVGGLDYTFTRILGLIVAK</sequence>
<feature type="transmembrane region" description="Helical" evidence="9">
    <location>
        <begin position="29"/>
        <end position="51"/>
    </location>
</feature>
<dbReference type="STRING" id="1618563.UU12_C0002G0011"/>
<accession>A0A0G0T2S4</accession>
<comment type="caution">
    <text evidence="10">The sequence shown here is derived from an EMBL/GenBank/DDBJ whole genome shotgun (WGS) entry which is preliminary data.</text>
</comment>
<evidence type="ECO:0000256" key="6">
    <source>
        <dbReference type="ARBA" id="ARBA00022989"/>
    </source>
</evidence>
<evidence type="ECO:0000256" key="9">
    <source>
        <dbReference type="HAMAP-Rule" id="MF_00422"/>
    </source>
</evidence>
<dbReference type="GO" id="GO:0043952">
    <property type="term" value="P:protein transport by the Sec complex"/>
    <property type="evidence" value="ECO:0007669"/>
    <property type="project" value="UniProtKB-UniRule"/>
</dbReference>
<keyword evidence="7 9" id="KW-0811">Translocation</keyword>
<dbReference type="PANTHER" id="PTHR33910:SF1">
    <property type="entry name" value="PROTEIN TRANSLOCASE SUBUNIT SECE"/>
    <property type="match status" value="1"/>
</dbReference>
<name>A0A0G0T2S4_9BACT</name>
<dbReference type="GO" id="GO:0005886">
    <property type="term" value="C:plasma membrane"/>
    <property type="evidence" value="ECO:0007669"/>
    <property type="project" value="UniProtKB-SubCell"/>
</dbReference>
<dbReference type="InterPro" id="IPR005807">
    <property type="entry name" value="SecE_bac"/>
</dbReference>
<keyword evidence="2 9" id="KW-0813">Transport</keyword>
<evidence type="ECO:0000256" key="2">
    <source>
        <dbReference type="ARBA" id="ARBA00022448"/>
    </source>
</evidence>
<comment type="subcellular location">
    <subcellularLocation>
        <location evidence="9">Cell membrane</location>
        <topology evidence="9">Single-pass membrane protein</topology>
    </subcellularLocation>
    <subcellularLocation>
        <location evidence="1">Membrane</location>
    </subcellularLocation>
</comment>
<evidence type="ECO:0000256" key="5">
    <source>
        <dbReference type="ARBA" id="ARBA00022927"/>
    </source>
</evidence>
<evidence type="ECO:0000256" key="3">
    <source>
        <dbReference type="ARBA" id="ARBA00022475"/>
    </source>
</evidence>